<dbReference type="InterPro" id="IPR027417">
    <property type="entry name" value="P-loop_NTPase"/>
</dbReference>
<comment type="caution">
    <text evidence="1">The sequence shown here is derived from an EMBL/GenBank/DDBJ whole genome shotgun (WGS) entry which is preliminary data.</text>
</comment>
<dbReference type="EMBL" id="JPKZ01001544">
    <property type="protein sequence ID" value="KHN81298.1"/>
    <property type="molecule type" value="Genomic_DNA"/>
</dbReference>
<keyword evidence="2" id="KW-1185">Reference proteome</keyword>
<dbReference type="OrthoDB" id="5820602at2759"/>
<proteinExistence type="predicted"/>
<dbReference type="SUPFAM" id="SSF52540">
    <property type="entry name" value="P-loop containing nucleoside triphosphate hydrolases"/>
    <property type="match status" value="1"/>
</dbReference>
<gene>
    <name evidence="1" type="ORF">Tcan_17859</name>
</gene>
<evidence type="ECO:0000313" key="1">
    <source>
        <dbReference type="EMBL" id="KHN81298.1"/>
    </source>
</evidence>
<dbReference type="Gene3D" id="3.40.50.300">
    <property type="entry name" value="P-loop containing nucleotide triphosphate hydrolases"/>
    <property type="match status" value="1"/>
</dbReference>
<dbReference type="AlphaFoldDB" id="A0A0B2VIF0"/>
<sequence>MDTFAFQEYFESLSAPVDCCIACYSSADNETVESLLNRWLPLFYEYFPHRPAIVCELIDCNAHENSVWPPNWKEIFANVVCQMEISVFEKAGLRSLFDEAICSCDAFIGKRRNNNNNNKRNCAVM</sequence>
<organism evidence="1 2">
    <name type="scientific">Toxocara canis</name>
    <name type="common">Canine roundworm</name>
    <dbReference type="NCBI Taxonomy" id="6265"/>
    <lineage>
        <taxon>Eukaryota</taxon>
        <taxon>Metazoa</taxon>
        <taxon>Ecdysozoa</taxon>
        <taxon>Nematoda</taxon>
        <taxon>Chromadorea</taxon>
        <taxon>Rhabditida</taxon>
        <taxon>Spirurina</taxon>
        <taxon>Ascaridomorpha</taxon>
        <taxon>Ascaridoidea</taxon>
        <taxon>Toxocaridae</taxon>
        <taxon>Toxocara</taxon>
    </lineage>
</organism>
<accession>A0A0B2VIF0</accession>
<dbReference type="Proteomes" id="UP000031036">
    <property type="component" value="Unassembled WGS sequence"/>
</dbReference>
<evidence type="ECO:0000313" key="2">
    <source>
        <dbReference type="Proteomes" id="UP000031036"/>
    </source>
</evidence>
<protein>
    <submittedName>
        <fullName evidence="1">Uncharacterized protein</fullName>
    </submittedName>
</protein>
<reference evidence="1 2" key="1">
    <citation type="submission" date="2014-11" db="EMBL/GenBank/DDBJ databases">
        <title>Genetic blueprint of the zoonotic pathogen Toxocara canis.</title>
        <authorList>
            <person name="Zhu X.-Q."/>
            <person name="Korhonen P.K."/>
            <person name="Cai H."/>
            <person name="Young N.D."/>
            <person name="Nejsum P."/>
            <person name="von Samson-Himmelstjerna G."/>
            <person name="Boag P.R."/>
            <person name="Tan P."/>
            <person name="Li Q."/>
            <person name="Min J."/>
            <person name="Yang Y."/>
            <person name="Wang X."/>
            <person name="Fang X."/>
            <person name="Hall R.S."/>
            <person name="Hofmann A."/>
            <person name="Sternberg P.W."/>
            <person name="Jex A.R."/>
            <person name="Gasser R.B."/>
        </authorList>
    </citation>
    <scope>NUCLEOTIDE SEQUENCE [LARGE SCALE GENOMIC DNA]</scope>
    <source>
        <strain evidence="1">PN_DK_2014</strain>
    </source>
</reference>
<name>A0A0B2VIF0_TOXCA</name>